<accession>A0A1A0WFS4</accession>
<proteinExistence type="predicted"/>
<gene>
    <name evidence="1" type="ORF">A5779_15575</name>
</gene>
<sequence>MSRIAMNLVGMIDVIDLTVVSQHYGRDFIPFPFMQRLASKVSPEVFEEHARNVITRFREGDLRSLQHWAGTYVRSDIRVEGQAQFVSSDKVSVRVMAHRLADGGYFARQTSDDVIEIFSLSPYDLGAAVAESMGTLKPGSKQAIIVPEYQVPTAPSSDGDGISIRSRIDIDDGADKVSRSDIEAFASIQSHWRPVRKWGVDRGKAAVVWVRVKDDGDYVYAPDYKVAQPVSKAQLAGRIDRLIADDVATVREIRRGI</sequence>
<comment type="caution">
    <text evidence="1">The sequence shown here is derived from an EMBL/GenBank/DDBJ whole genome shotgun (WGS) entry which is preliminary data.</text>
</comment>
<dbReference type="EMBL" id="LZSY01000020">
    <property type="protein sequence ID" value="OBB97174.1"/>
    <property type="molecule type" value="Genomic_DNA"/>
</dbReference>
<dbReference type="RefSeq" id="WP_064878722.1">
    <property type="nucleotide sequence ID" value="NZ_LZSY01000020.1"/>
</dbReference>
<reference evidence="2" key="1">
    <citation type="submission" date="2016-06" db="EMBL/GenBank/DDBJ databases">
        <authorList>
            <person name="Sutton G."/>
            <person name="Brinkac L."/>
            <person name="Sanka R."/>
            <person name="Adams M."/>
            <person name="Lau E."/>
            <person name="Mehaffy C."/>
            <person name="Tameris M."/>
            <person name="Hatherill M."/>
            <person name="Hanekom W."/>
            <person name="Mahomed H."/>
            <person name="Mcshane H."/>
        </authorList>
    </citation>
    <scope>NUCLEOTIDE SEQUENCE [LARGE SCALE GENOMIC DNA]</scope>
    <source>
        <strain evidence="2">852002-10433_SCH5171157</strain>
    </source>
</reference>
<evidence type="ECO:0000313" key="1">
    <source>
        <dbReference type="EMBL" id="OBB97174.1"/>
    </source>
</evidence>
<protein>
    <recommendedName>
        <fullName evidence="3">ESX secretion-associated protein EspG</fullName>
    </recommendedName>
</protein>
<evidence type="ECO:0000313" key="2">
    <source>
        <dbReference type="Proteomes" id="UP000094008"/>
    </source>
</evidence>
<name>A0A1A0WFS4_MYCPR</name>
<dbReference type="AlphaFoldDB" id="A0A1A0WFS4"/>
<organism evidence="1 2">
    <name type="scientific">Mycolicibacterium peregrinum</name>
    <name type="common">Mycobacterium peregrinum</name>
    <dbReference type="NCBI Taxonomy" id="43304"/>
    <lineage>
        <taxon>Bacteria</taxon>
        <taxon>Bacillati</taxon>
        <taxon>Actinomycetota</taxon>
        <taxon>Actinomycetes</taxon>
        <taxon>Mycobacteriales</taxon>
        <taxon>Mycobacteriaceae</taxon>
        <taxon>Mycolicibacterium</taxon>
    </lineage>
</organism>
<dbReference type="OrthoDB" id="4375220at2"/>
<dbReference type="Proteomes" id="UP000094008">
    <property type="component" value="Unassembled WGS sequence"/>
</dbReference>
<evidence type="ECO:0008006" key="3">
    <source>
        <dbReference type="Google" id="ProtNLM"/>
    </source>
</evidence>